<reference evidence="2" key="1">
    <citation type="submission" date="2018-05" db="EMBL/GenBank/DDBJ databases">
        <authorList>
            <person name="Lanie J.A."/>
            <person name="Ng W.-L."/>
            <person name="Kazmierczak K.M."/>
            <person name="Andrzejewski T.M."/>
            <person name="Davidsen T.M."/>
            <person name="Wayne K.J."/>
            <person name="Tettelin H."/>
            <person name="Glass J.I."/>
            <person name="Rusch D."/>
            <person name="Podicherti R."/>
            <person name="Tsui H.-C.T."/>
            <person name="Winkler M.E."/>
        </authorList>
    </citation>
    <scope>NUCLEOTIDE SEQUENCE</scope>
</reference>
<protein>
    <submittedName>
        <fullName evidence="2">Uncharacterized protein</fullName>
    </submittedName>
</protein>
<feature type="transmembrane region" description="Helical" evidence="1">
    <location>
        <begin position="38"/>
        <end position="56"/>
    </location>
</feature>
<feature type="transmembrane region" description="Helical" evidence="1">
    <location>
        <begin position="63"/>
        <end position="87"/>
    </location>
</feature>
<keyword evidence="1" id="KW-1133">Transmembrane helix</keyword>
<keyword evidence="1" id="KW-0812">Transmembrane</keyword>
<name>A0A381S1L7_9ZZZZ</name>
<organism evidence="2">
    <name type="scientific">marine metagenome</name>
    <dbReference type="NCBI Taxonomy" id="408172"/>
    <lineage>
        <taxon>unclassified sequences</taxon>
        <taxon>metagenomes</taxon>
        <taxon>ecological metagenomes</taxon>
    </lineage>
</organism>
<accession>A0A381S1L7</accession>
<feature type="transmembrane region" description="Helical" evidence="1">
    <location>
        <begin position="99"/>
        <end position="120"/>
    </location>
</feature>
<proteinExistence type="predicted"/>
<gene>
    <name evidence="2" type="ORF">METZ01_LOCUS50870</name>
</gene>
<feature type="transmembrane region" description="Helical" evidence="1">
    <location>
        <begin position="154"/>
        <end position="176"/>
    </location>
</feature>
<feature type="transmembrane region" description="Helical" evidence="1">
    <location>
        <begin position="127"/>
        <end position="148"/>
    </location>
</feature>
<sequence>MTLRKLTLTIFFASVVINAVLGIVALFATNFGETQTDILLTSLTISTASVLSLAMFPARERGLVSPIPSVGIGLTILGFGLFLVLIWTDFDEYSLAKLAASFLVMGIAAGYVSLVALAVINPKFFNIVRGAYVLATVLAGFVVGAFWGEPEGEFLLRLMGVISILLAAATVTIPVLHRIYRNGATTMSGPSLKRVPSRCVSCGAQQLETIDGLIYACGACQTRFRSDILI</sequence>
<evidence type="ECO:0000256" key="1">
    <source>
        <dbReference type="SAM" id="Phobius"/>
    </source>
</evidence>
<dbReference type="AlphaFoldDB" id="A0A381S1L7"/>
<dbReference type="EMBL" id="UINC01002564">
    <property type="protein sequence ID" value="SUZ98016.1"/>
    <property type="molecule type" value="Genomic_DNA"/>
</dbReference>
<evidence type="ECO:0000313" key="2">
    <source>
        <dbReference type="EMBL" id="SUZ98016.1"/>
    </source>
</evidence>
<keyword evidence="1" id="KW-0472">Membrane</keyword>